<dbReference type="InterPro" id="IPR000276">
    <property type="entry name" value="GPCR_Rhodpsn"/>
</dbReference>
<keyword evidence="5 10" id="KW-0472">Membrane</keyword>
<dbReference type="PANTHER" id="PTHR10489:SF951">
    <property type="entry name" value="RELAXIN FAMILY PEPTIDE_INSL5 RECEPTOR 4"/>
    <property type="match status" value="1"/>
</dbReference>
<dbReference type="GO" id="GO:0006955">
    <property type="term" value="P:immune response"/>
    <property type="evidence" value="ECO:0007669"/>
    <property type="project" value="TreeGrafter"/>
</dbReference>
<dbReference type="PRINTS" id="PR00241">
    <property type="entry name" value="ANGIOTENSINR"/>
</dbReference>
<dbReference type="GO" id="GO:0007204">
    <property type="term" value="P:positive regulation of cytosolic calcium ion concentration"/>
    <property type="evidence" value="ECO:0007669"/>
    <property type="project" value="TreeGrafter"/>
</dbReference>
<dbReference type="GO" id="GO:0009897">
    <property type="term" value="C:external side of plasma membrane"/>
    <property type="evidence" value="ECO:0007669"/>
    <property type="project" value="TreeGrafter"/>
</dbReference>
<evidence type="ECO:0000256" key="8">
    <source>
        <dbReference type="ARBA" id="ARBA00023180"/>
    </source>
</evidence>
<feature type="transmembrane region" description="Helical" evidence="10">
    <location>
        <begin position="332"/>
        <end position="352"/>
    </location>
</feature>
<evidence type="ECO:0000256" key="5">
    <source>
        <dbReference type="ARBA" id="ARBA00023136"/>
    </source>
</evidence>
<keyword evidence="13" id="KW-1185">Reference proteome</keyword>
<feature type="domain" description="G-protein coupled receptors family 1 profile" evidence="11">
    <location>
        <begin position="91"/>
        <end position="350"/>
    </location>
</feature>
<keyword evidence="2 10" id="KW-0812">Transmembrane</keyword>
<dbReference type="Pfam" id="PF00001">
    <property type="entry name" value="7tm_1"/>
    <property type="match status" value="1"/>
</dbReference>
<keyword evidence="6" id="KW-1015">Disulfide bond</keyword>
<organism evidence="12 13">
    <name type="scientific">Albula glossodonta</name>
    <name type="common">roundjaw bonefish</name>
    <dbReference type="NCBI Taxonomy" id="121402"/>
    <lineage>
        <taxon>Eukaryota</taxon>
        <taxon>Metazoa</taxon>
        <taxon>Chordata</taxon>
        <taxon>Craniata</taxon>
        <taxon>Vertebrata</taxon>
        <taxon>Euteleostomi</taxon>
        <taxon>Actinopterygii</taxon>
        <taxon>Neopterygii</taxon>
        <taxon>Teleostei</taxon>
        <taxon>Albuliformes</taxon>
        <taxon>Albulidae</taxon>
        <taxon>Albula</taxon>
    </lineage>
</organism>
<gene>
    <name evidence="12" type="ORF">JZ751_004351</name>
</gene>
<evidence type="ECO:0000256" key="2">
    <source>
        <dbReference type="ARBA" id="ARBA00022692"/>
    </source>
</evidence>
<dbReference type="OrthoDB" id="9936726at2759"/>
<dbReference type="InterPro" id="IPR017452">
    <property type="entry name" value="GPCR_Rhodpsn_7TM"/>
</dbReference>
<proteinExistence type="predicted"/>
<dbReference type="SUPFAM" id="SSF81321">
    <property type="entry name" value="Family A G protein-coupled receptor-like"/>
    <property type="match status" value="1"/>
</dbReference>
<comment type="caution">
    <text evidence="12">The sequence shown here is derived from an EMBL/GenBank/DDBJ whole genome shotgun (WGS) entry which is preliminary data.</text>
</comment>
<keyword evidence="7" id="KW-0675">Receptor</keyword>
<dbReference type="PRINTS" id="PR00237">
    <property type="entry name" value="GPCRRHODOPSN"/>
</dbReference>
<feature type="transmembrane region" description="Helical" evidence="10">
    <location>
        <begin position="72"/>
        <end position="99"/>
    </location>
</feature>
<dbReference type="GO" id="GO:0060326">
    <property type="term" value="P:cell chemotaxis"/>
    <property type="evidence" value="ECO:0007669"/>
    <property type="project" value="TreeGrafter"/>
</dbReference>
<dbReference type="GO" id="GO:0019957">
    <property type="term" value="F:C-C chemokine binding"/>
    <property type="evidence" value="ECO:0007669"/>
    <property type="project" value="TreeGrafter"/>
</dbReference>
<feature type="transmembrane region" description="Helical" evidence="10">
    <location>
        <begin position="111"/>
        <end position="134"/>
    </location>
</feature>
<dbReference type="EMBL" id="JAFBMS010000113">
    <property type="protein sequence ID" value="KAG9335698.1"/>
    <property type="molecule type" value="Genomic_DNA"/>
</dbReference>
<comment type="subcellular location">
    <subcellularLocation>
        <location evidence="1">Membrane</location>
        <topology evidence="1">Multi-pass membrane protein</topology>
    </subcellularLocation>
</comment>
<keyword evidence="8" id="KW-0325">Glycoprotein</keyword>
<evidence type="ECO:0000256" key="6">
    <source>
        <dbReference type="ARBA" id="ARBA00023157"/>
    </source>
</evidence>
<evidence type="ECO:0000313" key="12">
    <source>
        <dbReference type="EMBL" id="KAG9335698.1"/>
    </source>
</evidence>
<dbReference type="GO" id="GO:0019722">
    <property type="term" value="P:calcium-mediated signaling"/>
    <property type="evidence" value="ECO:0007669"/>
    <property type="project" value="TreeGrafter"/>
</dbReference>
<dbReference type="AlphaFoldDB" id="A0A8T2ND69"/>
<dbReference type="InterPro" id="IPR000248">
    <property type="entry name" value="ATII_rcpt"/>
</dbReference>
<evidence type="ECO:0000256" key="7">
    <source>
        <dbReference type="ARBA" id="ARBA00023170"/>
    </source>
</evidence>
<evidence type="ECO:0000256" key="9">
    <source>
        <dbReference type="ARBA" id="ARBA00023224"/>
    </source>
</evidence>
<sequence>MNASQLSLSLLSLVRDSRFRVKMTEADYQRLQLFNMTLHRCMADPACNQSPLAHRNHTDVLELNVPGDGSPWLRATIAVVYFAVSAVGLVGNAMVLFLLHTSGGTTAKSTINFFVFNLAVTDLLFSATMPLWAVDAALDYRWPFGLCACKAASFLSSLNLFGSVFFLAAMSVTRYCSVATALKPSRRMSASRQECTVRLVAVLIWAGSVLAAAPRGVFAEVAEVGEDQACLLRFPAGTFWLGLHHLLRVVAGFLLPYVVIILSYALLLRFLCNHGDPGRRRRARVSRSVAVVILSFCICWLPNNLFTVWGLLIHLDAVEWSSAFYLAHTYAVPVAVCLAQVNGCLNPVLYCLMRREHRKALGGFVGRGRLSSVSKACLSALGCGDAKAREDQLATLQIHRRLKSYIPAVLSSTVEMVLRSSFPVHSRPTRRDRVSEKVSPRA</sequence>
<evidence type="ECO:0000256" key="3">
    <source>
        <dbReference type="ARBA" id="ARBA00022989"/>
    </source>
</evidence>
<evidence type="ECO:0000256" key="4">
    <source>
        <dbReference type="ARBA" id="ARBA00023040"/>
    </source>
</evidence>
<dbReference type="PANTHER" id="PTHR10489">
    <property type="entry name" value="CELL ADHESION MOLECULE"/>
    <property type="match status" value="1"/>
</dbReference>
<evidence type="ECO:0000259" key="11">
    <source>
        <dbReference type="PROSITE" id="PS50262"/>
    </source>
</evidence>
<feature type="transmembrane region" description="Helical" evidence="10">
    <location>
        <begin position="195"/>
        <end position="213"/>
    </location>
</feature>
<accession>A0A8T2ND69</accession>
<dbReference type="InterPro" id="IPR050119">
    <property type="entry name" value="CCR1-9-like"/>
</dbReference>
<dbReference type="PROSITE" id="PS50262">
    <property type="entry name" value="G_PROTEIN_RECEP_F1_2"/>
    <property type="match status" value="1"/>
</dbReference>
<keyword evidence="3 10" id="KW-1133">Transmembrane helix</keyword>
<evidence type="ECO:0000256" key="1">
    <source>
        <dbReference type="ARBA" id="ARBA00004141"/>
    </source>
</evidence>
<keyword evidence="4" id="KW-0297">G-protein coupled receptor</keyword>
<feature type="transmembrane region" description="Helical" evidence="10">
    <location>
        <begin position="154"/>
        <end position="175"/>
    </location>
</feature>
<reference evidence="12" key="1">
    <citation type="thesis" date="2021" institute="BYU ScholarsArchive" country="Provo, UT, USA">
        <title>Applications of and Algorithms for Genome Assembly and Genomic Analyses with an Emphasis on Marine Teleosts.</title>
        <authorList>
            <person name="Pickett B.D."/>
        </authorList>
    </citation>
    <scope>NUCLEOTIDE SEQUENCE</scope>
    <source>
        <strain evidence="12">HI-2016</strain>
    </source>
</reference>
<name>A0A8T2ND69_9TELE</name>
<feature type="transmembrane region" description="Helical" evidence="10">
    <location>
        <begin position="289"/>
        <end position="312"/>
    </location>
</feature>
<evidence type="ECO:0000256" key="10">
    <source>
        <dbReference type="SAM" id="Phobius"/>
    </source>
</evidence>
<feature type="transmembrane region" description="Helical" evidence="10">
    <location>
        <begin position="246"/>
        <end position="268"/>
    </location>
</feature>
<protein>
    <recommendedName>
        <fullName evidence="11">G-protein coupled receptors family 1 profile domain-containing protein</fullName>
    </recommendedName>
</protein>
<keyword evidence="9" id="KW-0807">Transducer</keyword>
<evidence type="ECO:0000313" key="13">
    <source>
        <dbReference type="Proteomes" id="UP000824540"/>
    </source>
</evidence>
<dbReference type="GO" id="GO:0016493">
    <property type="term" value="F:C-C chemokine receptor activity"/>
    <property type="evidence" value="ECO:0007669"/>
    <property type="project" value="TreeGrafter"/>
</dbReference>
<dbReference type="Proteomes" id="UP000824540">
    <property type="component" value="Unassembled WGS sequence"/>
</dbReference>
<dbReference type="Gene3D" id="1.20.1070.10">
    <property type="entry name" value="Rhodopsin 7-helix transmembrane proteins"/>
    <property type="match status" value="1"/>
</dbReference>